<dbReference type="InterPro" id="IPR053006">
    <property type="entry name" value="Meiosis_regulatory"/>
</dbReference>
<evidence type="ECO:0000313" key="4">
    <source>
        <dbReference type="Proteomes" id="UP000800200"/>
    </source>
</evidence>
<feature type="domain" description="Bacteriophage T5 Orf172 DNA-binding" evidence="2">
    <location>
        <begin position="493"/>
        <end position="584"/>
    </location>
</feature>
<keyword evidence="4" id="KW-1185">Reference proteome</keyword>
<feature type="region of interest" description="Disordered" evidence="1">
    <location>
        <begin position="1"/>
        <end position="42"/>
    </location>
</feature>
<organism evidence="3 4">
    <name type="scientific">Zopfia rhizophila CBS 207.26</name>
    <dbReference type="NCBI Taxonomy" id="1314779"/>
    <lineage>
        <taxon>Eukaryota</taxon>
        <taxon>Fungi</taxon>
        <taxon>Dikarya</taxon>
        <taxon>Ascomycota</taxon>
        <taxon>Pezizomycotina</taxon>
        <taxon>Dothideomycetes</taxon>
        <taxon>Dothideomycetes incertae sedis</taxon>
        <taxon>Zopfiaceae</taxon>
        <taxon>Zopfia</taxon>
    </lineage>
</organism>
<reference evidence="3" key="1">
    <citation type="journal article" date="2020" name="Stud. Mycol.">
        <title>101 Dothideomycetes genomes: a test case for predicting lifestyles and emergence of pathogens.</title>
        <authorList>
            <person name="Haridas S."/>
            <person name="Albert R."/>
            <person name="Binder M."/>
            <person name="Bloem J."/>
            <person name="Labutti K."/>
            <person name="Salamov A."/>
            <person name="Andreopoulos B."/>
            <person name="Baker S."/>
            <person name="Barry K."/>
            <person name="Bills G."/>
            <person name="Bluhm B."/>
            <person name="Cannon C."/>
            <person name="Castanera R."/>
            <person name="Culley D."/>
            <person name="Daum C."/>
            <person name="Ezra D."/>
            <person name="Gonzalez J."/>
            <person name="Henrissat B."/>
            <person name="Kuo A."/>
            <person name="Liang C."/>
            <person name="Lipzen A."/>
            <person name="Lutzoni F."/>
            <person name="Magnuson J."/>
            <person name="Mondo S."/>
            <person name="Nolan M."/>
            <person name="Ohm R."/>
            <person name="Pangilinan J."/>
            <person name="Park H.-J."/>
            <person name="Ramirez L."/>
            <person name="Alfaro M."/>
            <person name="Sun H."/>
            <person name="Tritt A."/>
            <person name="Yoshinaga Y."/>
            <person name="Zwiers L.-H."/>
            <person name="Turgeon B."/>
            <person name="Goodwin S."/>
            <person name="Spatafora J."/>
            <person name="Crous P."/>
            <person name="Grigoriev I."/>
        </authorList>
    </citation>
    <scope>NUCLEOTIDE SEQUENCE</scope>
    <source>
        <strain evidence="3">CBS 207.26</strain>
    </source>
</reference>
<name>A0A6A6ELJ5_9PEZI</name>
<feature type="compositionally biased region" description="Polar residues" evidence="1">
    <location>
        <begin position="402"/>
        <end position="412"/>
    </location>
</feature>
<dbReference type="PANTHER" id="PTHR28094:SF1">
    <property type="entry name" value="MEIOTICALLY UP-REGULATED GENE 113 PROTEIN"/>
    <property type="match status" value="1"/>
</dbReference>
<feature type="compositionally biased region" description="Low complexity" evidence="1">
    <location>
        <begin position="429"/>
        <end position="439"/>
    </location>
</feature>
<dbReference type="SMART" id="SM00974">
    <property type="entry name" value="T5orf172"/>
    <property type="match status" value="1"/>
</dbReference>
<feature type="region of interest" description="Disordered" evidence="1">
    <location>
        <begin position="397"/>
        <end position="439"/>
    </location>
</feature>
<dbReference type="AlphaFoldDB" id="A0A6A6ELJ5"/>
<dbReference type="OrthoDB" id="2417614at2759"/>
<gene>
    <name evidence="3" type="ORF">K469DRAFT_746247</name>
</gene>
<evidence type="ECO:0000256" key="1">
    <source>
        <dbReference type="SAM" id="MobiDB-lite"/>
    </source>
</evidence>
<feature type="region of interest" description="Disordered" evidence="1">
    <location>
        <begin position="619"/>
        <end position="663"/>
    </location>
</feature>
<dbReference type="EMBL" id="ML994616">
    <property type="protein sequence ID" value="KAF2191822.1"/>
    <property type="molecule type" value="Genomic_DNA"/>
</dbReference>
<proteinExistence type="predicted"/>
<dbReference type="InterPro" id="IPR018306">
    <property type="entry name" value="Phage_T5_Orf172_DNA-bd"/>
</dbReference>
<feature type="compositionally biased region" description="Basic and acidic residues" evidence="1">
    <location>
        <begin position="648"/>
        <end position="663"/>
    </location>
</feature>
<accession>A0A6A6ELJ5</accession>
<sequence length="663" mass="74932">MSVRDSNITEASQRNEAATQSVPQYSGASGSHTENACPQTPISFSREAKLDFHSSTTSNATIDFWGDEWSNTAEITPITPPTIGTSVKSAVPATPESPSARKAEAQTNLSPDALRASSVQARGKEPEIKAEEDDDIKPIKFRNLTLPLREVNEIIYPADRKKIQEDFTVPVQPEYDFSQLRPKLHKQTRTLTQTKFQRRKGDLASFRVEEDSKIKLEQTSSSYGSAAKVTTTIEKQTVTTTEPLSQILEHIIPSNVRQRLSEDKTRCIASFITKSSDRKIGDRCRWNAKESRNPEAPGHVKRYLEALAKCHKERDYADFLDHIGGLMQYTLCGNHYNSAAGDRIGKLEGFIQNIMAAKSSSQDSPSDVDIVAFRMWAGALSNQKRLSITQHTSGVKQEVYPGTSSTPTGLDSRTTHVKSRTTVSTGNQSASITSTTTGSSTTITFRLNGNHWQPYRPNSTRSRPVSDVLQEVVEQKLGSLSLKRGFIYIFWLKGVFGYVKIGFAADPEKRLKGWNKGCKETYEFHEASYKNELIEVPHVHRVERLIHTELKDARMQMKCKGCDKTHREWFQVTEAHAIKVFQKWKDWILQHPYEEDEFGEWKLKPSFRSQLHKVCQPLQLETQPDAKTLPGKAKRPNLSAGKQRRKSKEPSKPRQERKSNFFK</sequence>
<dbReference type="PANTHER" id="PTHR28094">
    <property type="entry name" value="MEIOTICALLY UP-REGULATED GENE 113 PROTEIN"/>
    <property type="match status" value="1"/>
</dbReference>
<feature type="region of interest" description="Disordered" evidence="1">
    <location>
        <begin position="78"/>
        <end position="108"/>
    </location>
</feature>
<protein>
    <submittedName>
        <fullName evidence="3">DUF1766-domain-containing protein</fullName>
    </submittedName>
</protein>
<dbReference type="Pfam" id="PF10544">
    <property type="entry name" value="T5orf172"/>
    <property type="match status" value="1"/>
</dbReference>
<evidence type="ECO:0000313" key="3">
    <source>
        <dbReference type="EMBL" id="KAF2191822.1"/>
    </source>
</evidence>
<evidence type="ECO:0000259" key="2">
    <source>
        <dbReference type="SMART" id="SM00974"/>
    </source>
</evidence>
<dbReference type="Proteomes" id="UP000800200">
    <property type="component" value="Unassembled WGS sequence"/>
</dbReference>